<evidence type="ECO:0000313" key="2">
    <source>
        <dbReference type="EMBL" id="KAK4772778.1"/>
    </source>
</evidence>
<dbReference type="Proteomes" id="UP001346149">
    <property type="component" value="Unassembled WGS sequence"/>
</dbReference>
<gene>
    <name evidence="2" type="ORF">SAY86_014553</name>
</gene>
<keyword evidence="1" id="KW-1133">Transmembrane helix</keyword>
<dbReference type="AlphaFoldDB" id="A0AAN7KYM0"/>
<sequence>MSRFSCQVLSPPPPTSAALSWLLFLLPSPPPRSRLYGGFRPPRRRNDNSSFFSVIFSTSRNHQHLFSFYFVGFLVNLKADSVLVDRSDGCLFSCPLMLPGFLSHGRMEGLVGAALVLTCTADALATLLVASLVKT</sequence>
<reference evidence="2 3" key="1">
    <citation type="journal article" date="2023" name="Hortic Res">
        <title>Pangenome of water caltrop reveals structural variations and asymmetric subgenome divergence after allopolyploidization.</title>
        <authorList>
            <person name="Zhang X."/>
            <person name="Chen Y."/>
            <person name="Wang L."/>
            <person name="Yuan Y."/>
            <person name="Fang M."/>
            <person name="Shi L."/>
            <person name="Lu R."/>
            <person name="Comes H.P."/>
            <person name="Ma Y."/>
            <person name="Chen Y."/>
            <person name="Huang G."/>
            <person name="Zhou Y."/>
            <person name="Zheng Z."/>
            <person name="Qiu Y."/>
        </authorList>
    </citation>
    <scope>NUCLEOTIDE SEQUENCE [LARGE SCALE GENOMIC DNA]</scope>
    <source>
        <strain evidence="2">F231</strain>
    </source>
</reference>
<dbReference type="EMBL" id="JAXQNO010000020">
    <property type="protein sequence ID" value="KAK4772778.1"/>
    <property type="molecule type" value="Genomic_DNA"/>
</dbReference>
<evidence type="ECO:0000256" key="1">
    <source>
        <dbReference type="SAM" id="Phobius"/>
    </source>
</evidence>
<evidence type="ECO:0000313" key="3">
    <source>
        <dbReference type="Proteomes" id="UP001346149"/>
    </source>
</evidence>
<comment type="caution">
    <text evidence="2">The sequence shown here is derived from an EMBL/GenBank/DDBJ whole genome shotgun (WGS) entry which is preliminary data.</text>
</comment>
<keyword evidence="3" id="KW-1185">Reference proteome</keyword>
<protein>
    <submittedName>
        <fullName evidence="2">Uncharacterized protein</fullName>
    </submittedName>
</protein>
<keyword evidence="1" id="KW-0472">Membrane</keyword>
<name>A0AAN7KYM0_TRANT</name>
<feature type="transmembrane region" description="Helical" evidence="1">
    <location>
        <begin position="110"/>
        <end position="133"/>
    </location>
</feature>
<accession>A0AAN7KYM0</accession>
<proteinExistence type="predicted"/>
<keyword evidence="1" id="KW-0812">Transmembrane</keyword>
<organism evidence="2 3">
    <name type="scientific">Trapa natans</name>
    <name type="common">Water chestnut</name>
    <dbReference type="NCBI Taxonomy" id="22666"/>
    <lineage>
        <taxon>Eukaryota</taxon>
        <taxon>Viridiplantae</taxon>
        <taxon>Streptophyta</taxon>
        <taxon>Embryophyta</taxon>
        <taxon>Tracheophyta</taxon>
        <taxon>Spermatophyta</taxon>
        <taxon>Magnoliopsida</taxon>
        <taxon>eudicotyledons</taxon>
        <taxon>Gunneridae</taxon>
        <taxon>Pentapetalae</taxon>
        <taxon>rosids</taxon>
        <taxon>malvids</taxon>
        <taxon>Myrtales</taxon>
        <taxon>Lythraceae</taxon>
        <taxon>Trapa</taxon>
    </lineage>
</organism>